<feature type="compositionally biased region" description="Low complexity" evidence="6">
    <location>
        <begin position="288"/>
        <end position="318"/>
    </location>
</feature>
<dbReference type="AlphaFoldDB" id="A0A8B9P0V7"/>
<feature type="compositionally biased region" description="Low complexity" evidence="6">
    <location>
        <begin position="241"/>
        <end position="276"/>
    </location>
</feature>
<evidence type="ECO:0000313" key="8">
    <source>
        <dbReference type="Proteomes" id="UP000694424"/>
    </source>
</evidence>
<comment type="similarity">
    <text evidence="1">Belongs to the CWC16 family.</text>
</comment>
<reference evidence="7" key="2">
    <citation type="submission" date="2025-09" db="UniProtKB">
        <authorList>
            <consortium name="Ensembl"/>
        </authorList>
    </citation>
    <scope>IDENTIFICATION</scope>
</reference>
<dbReference type="Pfam" id="PF04502">
    <property type="entry name" value="Saf4_Yju2"/>
    <property type="match status" value="1"/>
</dbReference>
<evidence type="ECO:0000256" key="6">
    <source>
        <dbReference type="SAM" id="MobiDB-lite"/>
    </source>
</evidence>
<feature type="region of interest" description="Disordered" evidence="6">
    <location>
        <begin position="208"/>
        <end position="333"/>
    </location>
</feature>
<dbReference type="InterPro" id="IPR007590">
    <property type="entry name" value="Saf4/Yju2"/>
</dbReference>
<name>A0A8B9P0V7_APTOW</name>
<dbReference type="Ensembl" id="ENSAOWT00000003920.1">
    <property type="protein sequence ID" value="ENSAOWP00000003456.1"/>
    <property type="gene ID" value="ENSAOWG00000002435.1"/>
</dbReference>
<evidence type="ECO:0000313" key="7">
    <source>
        <dbReference type="Ensembl" id="ENSAOWP00000003456.1"/>
    </source>
</evidence>
<evidence type="ECO:0000256" key="4">
    <source>
        <dbReference type="ARBA" id="ARBA00041764"/>
    </source>
</evidence>
<evidence type="ECO:0000256" key="5">
    <source>
        <dbReference type="SAM" id="Coils"/>
    </source>
</evidence>
<dbReference type="PANTHER" id="PTHR12111">
    <property type="entry name" value="SPLICING FACTOR YJU2"/>
    <property type="match status" value="1"/>
</dbReference>
<keyword evidence="8" id="KW-1185">Reference proteome</keyword>
<evidence type="ECO:0000256" key="3">
    <source>
        <dbReference type="ARBA" id="ARBA00037140"/>
    </source>
</evidence>
<protein>
    <recommendedName>
        <fullName evidence="2">Probable splicing factor YJU2B</fullName>
    </recommendedName>
    <alternativeName>
        <fullName evidence="4">Coiled-coil domain-containing protein 130</fullName>
    </alternativeName>
</protein>
<dbReference type="GO" id="GO:0071014">
    <property type="term" value="C:post-mRNA release spliceosomal complex"/>
    <property type="evidence" value="ECO:0007669"/>
    <property type="project" value="TreeGrafter"/>
</dbReference>
<reference evidence="7" key="1">
    <citation type="submission" date="2025-08" db="UniProtKB">
        <authorList>
            <consortium name="Ensembl"/>
        </authorList>
    </citation>
    <scope>IDENTIFICATION</scope>
</reference>
<dbReference type="PANTHER" id="PTHR12111:SF2">
    <property type="entry name" value="SPLICING FACTOR YJU2B-RELATED"/>
    <property type="match status" value="1"/>
</dbReference>
<feature type="coiled-coil region" evidence="5">
    <location>
        <begin position="144"/>
        <end position="171"/>
    </location>
</feature>
<accession>A0A8B9P0V7</accession>
<comment type="function">
    <text evidence="3">May be involved in mRNA splicing.</text>
</comment>
<dbReference type="GO" id="GO:0005684">
    <property type="term" value="C:U2-type spliceosomal complex"/>
    <property type="evidence" value="ECO:0007669"/>
    <property type="project" value="TreeGrafter"/>
</dbReference>
<sequence>PDPRPPRRFEMPYNIWCDGCKNHIGMGVRYNAEKKKVGTYYTTPIYRFRMKCHLCVNYIEMQTDPAGCDYVIVSGARRKEERWDMRDNEQVLPTEREDKAKLETDAMYRLEHGVADRAALQRAVPTLASLQEAQSAWKDDFALNSMLRRRFREEKKTLREEEEEAAALQAKAGLSIPLVREAEEDRRLAALLKYHSLDSYEDKQKMKRTEISSRSWFPPAPAPSGKAGDALRKLGLGGRAPPGRAAPGTSAASGWRLPSAGAAGRARLAGAAASSSTRRPCCRRTWKTTGASGRTAPGTSSSASRTPASPSSRTATRAPWPPPATAPPWVGGE</sequence>
<keyword evidence="5" id="KW-0175">Coiled coil</keyword>
<dbReference type="Proteomes" id="UP000694424">
    <property type="component" value="Unplaced"/>
</dbReference>
<organism evidence="7 8">
    <name type="scientific">Apteryx owenii</name>
    <name type="common">Little spotted kiwi</name>
    <dbReference type="NCBI Taxonomy" id="8824"/>
    <lineage>
        <taxon>Eukaryota</taxon>
        <taxon>Metazoa</taxon>
        <taxon>Chordata</taxon>
        <taxon>Craniata</taxon>
        <taxon>Vertebrata</taxon>
        <taxon>Euteleostomi</taxon>
        <taxon>Archelosauria</taxon>
        <taxon>Archosauria</taxon>
        <taxon>Dinosauria</taxon>
        <taxon>Saurischia</taxon>
        <taxon>Theropoda</taxon>
        <taxon>Coelurosauria</taxon>
        <taxon>Aves</taxon>
        <taxon>Palaeognathae</taxon>
        <taxon>Apterygiformes</taxon>
        <taxon>Apterygidae</taxon>
        <taxon>Apteryx</taxon>
    </lineage>
</organism>
<evidence type="ECO:0000256" key="2">
    <source>
        <dbReference type="ARBA" id="ARBA00029515"/>
    </source>
</evidence>
<evidence type="ECO:0000256" key="1">
    <source>
        <dbReference type="ARBA" id="ARBA00005595"/>
    </source>
</evidence>
<proteinExistence type="inferred from homology"/>
<dbReference type="GO" id="GO:0000398">
    <property type="term" value="P:mRNA splicing, via spliceosome"/>
    <property type="evidence" value="ECO:0007669"/>
    <property type="project" value="InterPro"/>
</dbReference>